<evidence type="ECO:0000313" key="2">
    <source>
        <dbReference type="EMBL" id="MDG4717959.1"/>
    </source>
</evidence>
<dbReference type="InterPro" id="IPR011990">
    <property type="entry name" value="TPR-like_helical_dom_sf"/>
</dbReference>
<accession>A0ABT6G867</accession>
<name>A0ABT6G867_9PROT</name>
<dbReference type="Gene3D" id="1.25.40.10">
    <property type="entry name" value="Tetratricopeptide repeat domain"/>
    <property type="match status" value="1"/>
</dbReference>
<keyword evidence="1" id="KW-0732">Signal</keyword>
<proteinExistence type="predicted"/>
<organism evidence="2 3">
    <name type="scientific">Thalassospira aquimaris</name>
    <dbReference type="NCBI Taxonomy" id="3037796"/>
    <lineage>
        <taxon>Bacteria</taxon>
        <taxon>Pseudomonadati</taxon>
        <taxon>Pseudomonadota</taxon>
        <taxon>Alphaproteobacteria</taxon>
        <taxon>Rhodospirillales</taxon>
        <taxon>Thalassospiraceae</taxon>
        <taxon>Thalassospira</taxon>
    </lineage>
</organism>
<dbReference type="RefSeq" id="WP_258548076.1">
    <property type="nucleotide sequence ID" value="NZ_JARSBO010000002.1"/>
</dbReference>
<feature type="signal peptide" evidence="1">
    <location>
        <begin position="1"/>
        <end position="41"/>
    </location>
</feature>
<keyword evidence="3" id="KW-1185">Reference proteome</keyword>
<gene>
    <name evidence="2" type="ORF">P7680_03065</name>
</gene>
<evidence type="ECO:0000313" key="3">
    <source>
        <dbReference type="Proteomes" id="UP001529180"/>
    </source>
</evidence>
<dbReference type="SUPFAM" id="SSF81901">
    <property type="entry name" value="HCP-like"/>
    <property type="match status" value="1"/>
</dbReference>
<reference evidence="2 3" key="1">
    <citation type="submission" date="2023-03" db="EMBL/GenBank/DDBJ databases">
        <title>Strain FZY0004 represents a novel species in the genus Thalassospira isolated from seawater.</title>
        <authorList>
            <person name="Fu Z.-Y."/>
        </authorList>
    </citation>
    <scope>NUCLEOTIDE SEQUENCE [LARGE SCALE GENOMIC DNA]</scope>
    <source>
        <strain evidence="2 3">FZY0004</strain>
    </source>
</reference>
<evidence type="ECO:0000256" key="1">
    <source>
        <dbReference type="SAM" id="SignalP"/>
    </source>
</evidence>
<sequence>MKKIISRLSSLPRINASRRRLAPSAMVLATLSVTAFAPAMAASALDDGMTAYRHGEFEKSASIFAPLAENGDATAQYLLSCQMINGAGMTANEADGWDMMQKAALNLQADASIIMARKLEASRAPKDHIRALYQQSADQGETQAMLWLALDALDQGKADDAKALLEKAWELGDPRAATLLANRFTKTDSGRYQYLRAAAQRGEMRAAAYLAEEARSVEDTAEAVGWCAVATGLPGHNEHVDWKSIGDAVEKNCAQFDKDLDPTARAANRERVDQFLASFFENYKPWTPWQACSVK</sequence>
<protein>
    <submittedName>
        <fullName evidence="2">Sel1 repeat family protein</fullName>
    </submittedName>
</protein>
<feature type="chain" id="PRO_5047373462" evidence="1">
    <location>
        <begin position="42"/>
        <end position="295"/>
    </location>
</feature>
<dbReference type="Proteomes" id="UP001529180">
    <property type="component" value="Unassembled WGS sequence"/>
</dbReference>
<comment type="caution">
    <text evidence="2">The sequence shown here is derived from an EMBL/GenBank/DDBJ whole genome shotgun (WGS) entry which is preliminary data.</text>
</comment>
<dbReference type="EMBL" id="JARSBO010000002">
    <property type="protein sequence ID" value="MDG4717959.1"/>
    <property type="molecule type" value="Genomic_DNA"/>
</dbReference>